<protein>
    <submittedName>
        <fullName evidence="1">Uncharacterized protein</fullName>
    </submittedName>
</protein>
<name>A0A8S5SHI9_9CAUD</name>
<reference evidence="1" key="1">
    <citation type="journal article" date="2021" name="Proc. Natl. Acad. Sci. U.S.A.">
        <title>A Catalog of Tens of Thousands of Viruses from Human Metagenomes Reveals Hidden Associations with Chronic Diseases.</title>
        <authorList>
            <person name="Tisza M.J."/>
            <person name="Buck C.B."/>
        </authorList>
    </citation>
    <scope>NUCLEOTIDE SEQUENCE</scope>
    <source>
        <strain evidence="1">CtBCr48</strain>
    </source>
</reference>
<dbReference type="EMBL" id="BK032595">
    <property type="protein sequence ID" value="DAF50307.1"/>
    <property type="molecule type" value="Genomic_DNA"/>
</dbReference>
<organism evidence="1">
    <name type="scientific">Siphoviridae sp. ctBCr48</name>
    <dbReference type="NCBI Taxonomy" id="2827802"/>
    <lineage>
        <taxon>Viruses</taxon>
        <taxon>Duplodnaviria</taxon>
        <taxon>Heunggongvirae</taxon>
        <taxon>Uroviricota</taxon>
        <taxon>Caudoviricetes</taxon>
    </lineage>
</organism>
<accession>A0A8S5SHI9</accession>
<evidence type="ECO:0000313" key="1">
    <source>
        <dbReference type="EMBL" id="DAF50307.1"/>
    </source>
</evidence>
<proteinExistence type="predicted"/>
<sequence>MVMIVSPLFLYFYFIGQGVSMEVYLVFIRAGKCSGNVFDYVECVIVEVDVILFVRIFACLNCYNKFIIGVVGDVHTTLHFKDDVVCTSIVDGYFTLTLEVTCLLGKVLVDYISFRPKVTTADGHGGEKGGE</sequence>